<dbReference type="OrthoDB" id="31166at2"/>
<evidence type="ECO:0000256" key="1">
    <source>
        <dbReference type="ARBA" id="ARBA00004651"/>
    </source>
</evidence>
<feature type="transmembrane region" description="Helical" evidence="7">
    <location>
        <begin position="255"/>
        <end position="277"/>
    </location>
</feature>
<reference evidence="9" key="1">
    <citation type="submission" date="2016-10" db="EMBL/GenBank/DDBJ databases">
        <authorList>
            <person name="Varghese N."/>
            <person name="Submissions S."/>
        </authorList>
    </citation>
    <scope>NUCLEOTIDE SEQUENCE [LARGE SCALE GENOMIC DNA]</scope>
    <source>
        <strain evidence="9">DSM 23317</strain>
    </source>
</reference>
<evidence type="ECO:0000256" key="5">
    <source>
        <dbReference type="ARBA" id="ARBA00022989"/>
    </source>
</evidence>
<evidence type="ECO:0000256" key="4">
    <source>
        <dbReference type="ARBA" id="ARBA00022692"/>
    </source>
</evidence>
<dbReference type="AlphaFoldDB" id="A0A1G8K0L8"/>
<dbReference type="Gene3D" id="1.20.1630.10">
    <property type="entry name" value="Formate dehydrogenase/DMSO reductase domain"/>
    <property type="match status" value="1"/>
</dbReference>
<feature type="transmembrane region" description="Helical" evidence="7">
    <location>
        <begin position="289"/>
        <end position="310"/>
    </location>
</feature>
<evidence type="ECO:0000256" key="2">
    <source>
        <dbReference type="ARBA" id="ARBA00008929"/>
    </source>
</evidence>
<keyword evidence="6 7" id="KW-0472">Membrane</keyword>
<dbReference type="GO" id="GO:0005886">
    <property type="term" value="C:plasma membrane"/>
    <property type="evidence" value="ECO:0007669"/>
    <property type="project" value="UniProtKB-SubCell"/>
</dbReference>
<dbReference type="EMBL" id="FNEM01000001">
    <property type="protein sequence ID" value="SDI36992.1"/>
    <property type="molecule type" value="Genomic_DNA"/>
</dbReference>
<evidence type="ECO:0000313" key="9">
    <source>
        <dbReference type="Proteomes" id="UP000199527"/>
    </source>
</evidence>
<evidence type="ECO:0000256" key="6">
    <source>
        <dbReference type="ARBA" id="ARBA00023136"/>
    </source>
</evidence>
<feature type="transmembrane region" description="Helical" evidence="7">
    <location>
        <begin position="58"/>
        <end position="76"/>
    </location>
</feature>
<dbReference type="InterPro" id="IPR017566">
    <property type="entry name" value="NrfD"/>
</dbReference>
<sequence length="319" mass="34549">MNTVESALHFDTLVWHWPIAIYLFLAGVSAGATVIGILTKRKLENKGLPAHHSGIVQGAAAVGPLAIMVGLGLLVLDLTKPFDFWKIMVFYNPTSVMSLGVIAASLYIGVLMVWLLIAFAAPMRKLEAVLPRFVALVNWLCRHSRPVENVLAALAIILGAYTGFLLSALKGYPMLNNPILPILFLVSGISSGIGASILMSLLLFKHRPTDDDIHFVHELESPLVIFEAFLLFAFFIGLAFAGGQSLEAAKVALGGGFWSAIFWGLVVVGGMLVPAALNRWMPERLRHSNAFVVTTCMLTLIGVFALRHFVLYAGQLTVA</sequence>
<comment type="similarity">
    <text evidence="2">Belongs to the NrfD family.</text>
</comment>
<dbReference type="Pfam" id="PF03916">
    <property type="entry name" value="NrfD"/>
    <property type="match status" value="1"/>
</dbReference>
<evidence type="ECO:0000313" key="8">
    <source>
        <dbReference type="EMBL" id="SDI36992.1"/>
    </source>
</evidence>
<evidence type="ECO:0000256" key="3">
    <source>
        <dbReference type="ARBA" id="ARBA00022475"/>
    </source>
</evidence>
<feature type="transmembrane region" description="Helical" evidence="7">
    <location>
        <begin position="96"/>
        <end position="121"/>
    </location>
</feature>
<dbReference type="PANTHER" id="PTHR34856">
    <property type="entry name" value="PROTEIN NRFD"/>
    <property type="match status" value="1"/>
</dbReference>
<proteinExistence type="inferred from homology"/>
<dbReference type="NCBIfam" id="TIGR03148">
    <property type="entry name" value="cyt_nit_nrfD"/>
    <property type="match status" value="1"/>
</dbReference>
<keyword evidence="3" id="KW-1003">Cell membrane</keyword>
<keyword evidence="4 7" id="KW-0812">Transmembrane</keyword>
<dbReference type="InterPro" id="IPR052049">
    <property type="entry name" value="Electron_transfer_protein"/>
</dbReference>
<dbReference type="PANTHER" id="PTHR34856:SF2">
    <property type="entry name" value="PROTEIN NRFD"/>
    <property type="match status" value="1"/>
</dbReference>
<organism evidence="8 9">
    <name type="scientific">Ferrimonas sediminum</name>
    <dbReference type="NCBI Taxonomy" id="718193"/>
    <lineage>
        <taxon>Bacteria</taxon>
        <taxon>Pseudomonadati</taxon>
        <taxon>Pseudomonadota</taxon>
        <taxon>Gammaproteobacteria</taxon>
        <taxon>Alteromonadales</taxon>
        <taxon>Ferrimonadaceae</taxon>
        <taxon>Ferrimonas</taxon>
    </lineage>
</organism>
<keyword evidence="9" id="KW-1185">Reference proteome</keyword>
<feature type="transmembrane region" description="Helical" evidence="7">
    <location>
        <begin position="181"/>
        <end position="204"/>
    </location>
</feature>
<comment type="subcellular location">
    <subcellularLocation>
        <location evidence="1">Cell membrane</location>
        <topology evidence="1">Multi-pass membrane protein</topology>
    </subcellularLocation>
</comment>
<gene>
    <name evidence="8" type="ORF">SAMN04488540_101215</name>
</gene>
<dbReference type="Proteomes" id="UP000199527">
    <property type="component" value="Unassembled WGS sequence"/>
</dbReference>
<dbReference type="RefSeq" id="WP_090360535.1">
    <property type="nucleotide sequence ID" value="NZ_FNEM01000001.1"/>
</dbReference>
<feature type="transmembrane region" description="Helical" evidence="7">
    <location>
        <begin position="224"/>
        <end position="243"/>
    </location>
</feature>
<evidence type="ECO:0000256" key="7">
    <source>
        <dbReference type="SAM" id="Phobius"/>
    </source>
</evidence>
<accession>A0A1G8K0L8</accession>
<feature type="transmembrane region" description="Helical" evidence="7">
    <location>
        <begin position="150"/>
        <end position="169"/>
    </location>
</feature>
<protein>
    <submittedName>
        <fullName evidence="8">Protein NrfD</fullName>
    </submittedName>
</protein>
<dbReference type="InterPro" id="IPR005614">
    <property type="entry name" value="NrfD-like"/>
</dbReference>
<keyword evidence="5 7" id="KW-1133">Transmembrane helix</keyword>
<name>A0A1G8K0L8_9GAMM</name>
<feature type="transmembrane region" description="Helical" evidence="7">
    <location>
        <begin position="15"/>
        <end position="38"/>
    </location>
</feature>